<name>A0ABW4B7K1_9LACO</name>
<comment type="similarity">
    <text evidence="1 4">Belongs to the glycosyl hydrolase 27 family.</text>
</comment>
<evidence type="ECO:0000256" key="3">
    <source>
        <dbReference type="ARBA" id="ARBA00023295"/>
    </source>
</evidence>
<comment type="caution">
    <text evidence="5">The sequence shown here is derived from an EMBL/GenBank/DDBJ whole genome shotgun (WGS) entry which is preliminary data.</text>
</comment>
<dbReference type="Gene3D" id="3.20.20.70">
    <property type="entry name" value="Aldolase class I"/>
    <property type="match status" value="1"/>
</dbReference>
<dbReference type="SUPFAM" id="SSF51445">
    <property type="entry name" value="(Trans)glycosidases"/>
    <property type="match status" value="1"/>
</dbReference>
<evidence type="ECO:0000256" key="2">
    <source>
        <dbReference type="ARBA" id="ARBA00022801"/>
    </source>
</evidence>
<keyword evidence="2 4" id="KW-0378">Hydrolase</keyword>
<reference evidence="6" key="1">
    <citation type="journal article" date="2019" name="Int. J. Syst. Evol. Microbiol.">
        <title>The Global Catalogue of Microorganisms (GCM) 10K type strain sequencing project: providing services to taxonomists for standard genome sequencing and annotation.</title>
        <authorList>
            <consortium name="The Broad Institute Genomics Platform"/>
            <consortium name="The Broad Institute Genome Sequencing Center for Infectious Disease"/>
            <person name="Wu L."/>
            <person name="Ma J."/>
        </authorList>
    </citation>
    <scope>NUCLEOTIDE SEQUENCE [LARGE SCALE GENOMIC DNA]</scope>
    <source>
        <strain evidence="6">CCM 8911</strain>
    </source>
</reference>
<dbReference type="EMBL" id="JBHTMO010000003">
    <property type="protein sequence ID" value="MFD1392305.1"/>
    <property type="molecule type" value="Genomic_DNA"/>
</dbReference>
<dbReference type="PANTHER" id="PTHR11452:SF42">
    <property type="entry name" value="ALPHA-GALACTOSIDASE"/>
    <property type="match status" value="1"/>
</dbReference>
<dbReference type="GO" id="GO:0016787">
    <property type="term" value="F:hydrolase activity"/>
    <property type="evidence" value="ECO:0007669"/>
    <property type="project" value="UniProtKB-KW"/>
</dbReference>
<evidence type="ECO:0000256" key="1">
    <source>
        <dbReference type="ARBA" id="ARBA00009743"/>
    </source>
</evidence>
<dbReference type="InterPro" id="IPR017853">
    <property type="entry name" value="GH"/>
</dbReference>
<dbReference type="Proteomes" id="UP001597249">
    <property type="component" value="Unassembled WGS sequence"/>
</dbReference>
<dbReference type="RefSeq" id="WP_225418939.1">
    <property type="nucleotide sequence ID" value="NZ_JBHTMO010000003.1"/>
</dbReference>
<dbReference type="InterPro" id="IPR013785">
    <property type="entry name" value="Aldolase_TIM"/>
</dbReference>
<evidence type="ECO:0000256" key="4">
    <source>
        <dbReference type="RuleBase" id="RU361168"/>
    </source>
</evidence>
<dbReference type="PRINTS" id="PR00740">
    <property type="entry name" value="GLHYDRLASE27"/>
</dbReference>
<sequence>MDNFRQWTPHAPMGWNSWDCFGASVTEAEVRANADYVAGRLKPFGYEYIVVDIQWYEPQANSWAYHQFTDLAMDDECRLIPAASRFPSAADGAGFAPLAAYVHQLGLKFGIHLMRGIPRQAVHQNRTFAGGRYAARDVAANNICPWNSDMYGLDMTQPGAQVYYDQLMALYASWGVDFLKVDDICDSRLYGMLQPEIQAIRRAIDQTGRPMVLSLSPGPADIEKGAFLQQNANMWRLTDDFWDTWDQLKAMFPVVAKWAPFVREGNWPDPDMLPLGAIRQRAREKDPTQPRSRFTKAESQTMLTLWSLLRAPLFLGGDLTYGGEEEALFTNPALLTMRQTLQDAWQEAADDTTVVWRGISADQQYLAVFNLTDKATALAASMQLPAAARSVWQPAAGAKALIPAHGVGLWAFAPATR</sequence>
<proteinExistence type="inferred from homology"/>
<dbReference type="EC" id="3.2.1.22" evidence="4"/>
<gene>
    <name evidence="5" type="ORF">ACFQ3L_01735</name>
</gene>
<organism evidence="5 6">
    <name type="scientific">Lacticaseibacillus jixianensis</name>
    <dbReference type="NCBI Taxonomy" id="2486012"/>
    <lineage>
        <taxon>Bacteria</taxon>
        <taxon>Bacillati</taxon>
        <taxon>Bacillota</taxon>
        <taxon>Bacilli</taxon>
        <taxon>Lactobacillales</taxon>
        <taxon>Lactobacillaceae</taxon>
        <taxon>Lacticaseibacillus</taxon>
    </lineage>
</organism>
<keyword evidence="3 4" id="KW-0326">Glycosidase</keyword>
<dbReference type="InterPro" id="IPR002241">
    <property type="entry name" value="Glyco_hydro_27"/>
</dbReference>
<dbReference type="Pfam" id="PF16499">
    <property type="entry name" value="Melibiase_2"/>
    <property type="match status" value="2"/>
</dbReference>
<dbReference type="CDD" id="cd14792">
    <property type="entry name" value="GH27"/>
    <property type="match status" value="1"/>
</dbReference>
<protein>
    <recommendedName>
        <fullName evidence="4">Alpha-galactosidase</fullName>
        <ecNumber evidence="4">3.2.1.22</ecNumber>
    </recommendedName>
    <alternativeName>
        <fullName evidence="4">Melibiase</fullName>
    </alternativeName>
</protein>
<evidence type="ECO:0000313" key="6">
    <source>
        <dbReference type="Proteomes" id="UP001597249"/>
    </source>
</evidence>
<dbReference type="PANTHER" id="PTHR11452">
    <property type="entry name" value="ALPHA-GALACTOSIDASE/ALPHA-N-ACETYLGALACTOSAMINIDASE"/>
    <property type="match status" value="1"/>
</dbReference>
<keyword evidence="4" id="KW-1015">Disulfide bond</keyword>
<accession>A0ABW4B7K1</accession>
<evidence type="ECO:0000313" key="5">
    <source>
        <dbReference type="EMBL" id="MFD1392305.1"/>
    </source>
</evidence>
<comment type="catalytic activity">
    <reaction evidence="4">
        <text>Hydrolysis of terminal, non-reducing alpha-D-galactose residues in alpha-D-galactosides, including galactose oligosaccharides, galactomannans and galactolipids.</text>
        <dbReference type="EC" id="3.2.1.22"/>
    </reaction>
</comment>
<keyword evidence="6" id="KW-1185">Reference proteome</keyword>